<name>B8HHS2_PSECP</name>
<dbReference type="AlphaFoldDB" id="B8HHS2"/>
<evidence type="ECO:0000313" key="4">
    <source>
        <dbReference type="Proteomes" id="UP000002505"/>
    </source>
</evidence>
<feature type="region of interest" description="Disordered" evidence="1">
    <location>
        <begin position="1"/>
        <end position="63"/>
    </location>
</feature>
<feature type="transmembrane region" description="Helical" evidence="2">
    <location>
        <begin position="152"/>
        <end position="173"/>
    </location>
</feature>
<dbReference type="HOGENOM" id="CLU_1040684_0_0_11"/>
<gene>
    <name evidence="3" type="ordered locus">Achl_4018</name>
</gene>
<keyword evidence="3" id="KW-0614">Plasmid</keyword>
<evidence type="ECO:0000256" key="2">
    <source>
        <dbReference type="SAM" id="Phobius"/>
    </source>
</evidence>
<dbReference type="Proteomes" id="UP000002505">
    <property type="component" value="Plasmid pACHL01"/>
</dbReference>
<organism evidence="3 4">
    <name type="scientific">Pseudarthrobacter chlorophenolicus (strain ATCC 700700 / DSM 12829 / CIP 107037 / JCM 12360 / KCTC 9906 / NCIMB 13794 / A6)</name>
    <name type="common">Arthrobacter chlorophenolicus</name>
    <dbReference type="NCBI Taxonomy" id="452863"/>
    <lineage>
        <taxon>Bacteria</taxon>
        <taxon>Bacillati</taxon>
        <taxon>Actinomycetota</taxon>
        <taxon>Actinomycetes</taxon>
        <taxon>Micrococcales</taxon>
        <taxon>Micrococcaceae</taxon>
        <taxon>Pseudarthrobacter</taxon>
    </lineage>
</organism>
<sequence>MILGSAEPPAQPGVQQMKDPQPGHDMGKTMSNEYQLVDGSPRYGTRHEGKPQQTGPAQPLRVEETAEAATRLGLDDMAAAIDRRLDSAWADAEDPVVAALRKENPEELAAARALVQLHLGSQRQWRLKAQAVRDKQLAGTVARRKASGSARAILVMRLGLMAALIAPPAYIVATDQDDYLKLLLTGIICFAAAMIGGHFLTIRARVPVMPNIRGPWLSELREDVVNATLVAILQNKGVALDRRTIAAGRRGWESIQVAAKAVAALHG</sequence>
<accession>B8HHS2</accession>
<dbReference type="EMBL" id="CP001342">
    <property type="protein sequence ID" value="ACL41969.1"/>
    <property type="molecule type" value="Genomic_DNA"/>
</dbReference>
<protein>
    <submittedName>
        <fullName evidence="3">Uncharacterized protein</fullName>
    </submittedName>
</protein>
<keyword evidence="2" id="KW-0812">Transmembrane</keyword>
<evidence type="ECO:0000313" key="3">
    <source>
        <dbReference type="EMBL" id="ACL41969.1"/>
    </source>
</evidence>
<feature type="transmembrane region" description="Helical" evidence="2">
    <location>
        <begin position="179"/>
        <end position="200"/>
    </location>
</feature>
<evidence type="ECO:0000256" key="1">
    <source>
        <dbReference type="SAM" id="MobiDB-lite"/>
    </source>
</evidence>
<proteinExistence type="predicted"/>
<reference evidence="3" key="1">
    <citation type="submission" date="2009-01" db="EMBL/GenBank/DDBJ databases">
        <title>Complete sequence of plasmid1 of Arthrobacter chlorophenolicus A6.</title>
        <authorList>
            <consortium name="US DOE Joint Genome Institute"/>
            <person name="Lucas S."/>
            <person name="Copeland A."/>
            <person name="Lapidus A."/>
            <person name="Glavina del Rio T."/>
            <person name="Tice H."/>
            <person name="Bruce D."/>
            <person name="Goodwin L."/>
            <person name="Pitluck S."/>
            <person name="Goltsman E."/>
            <person name="Clum A."/>
            <person name="Larimer F."/>
            <person name="Land M."/>
            <person name="Hauser L."/>
            <person name="Kyrpides N."/>
            <person name="Mikhailova N."/>
            <person name="Jansson J."/>
            <person name="Richardson P."/>
        </authorList>
    </citation>
    <scope>NUCLEOTIDE SEQUENCE [LARGE SCALE GENOMIC DNA]</scope>
    <source>
        <strain evidence="3">A6</strain>
        <plasmid evidence="3">pACHL01</plasmid>
    </source>
</reference>
<keyword evidence="2" id="KW-1133">Transmembrane helix</keyword>
<keyword evidence="2" id="KW-0472">Membrane</keyword>
<geneLocation type="plasmid" evidence="3 4">
    <name>pACHL01</name>
</geneLocation>
<keyword evidence="4" id="KW-1185">Reference proteome</keyword>
<dbReference type="KEGG" id="ach:Achl_4018"/>